<evidence type="ECO:0000256" key="11">
    <source>
        <dbReference type="ARBA" id="ARBA00023136"/>
    </source>
</evidence>
<dbReference type="EMBL" id="LILC01000021">
    <property type="protein sequence ID" value="KOO43502.1"/>
    <property type="molecule type" value="Genomic_DNA"/>
</dbReference>
<feature type="transmembrane region" description="Helical" evidence="12">
    <location>
        <begin position="105"/>
        <end position="126"/>
    </location>
</feature>
<evidence type="ECO:0000313" key="15">
    <source>
        <dbReference type="Proteomes" id="UP000037558"/>
    </source>
</evidence>
<keyword evidence="4" id="KW-0645">Protease</keyword>
<evidence type="ECO:0000256" key="4">
    <source>
        <dbReference type="ARBA" id="ARBA00022670"/>
    </source>
</evidence>
<dbReference type="GO" id="GO:0006508">
    <property type="term" value="P:proteolysis"/>
    <property type="evidence" value="ECO:0007669"/>
    <property type="project" value="UniProtKB-KW"/>
</dbReference>
<evidence type="ECO:0000313" key="14">
    <source>
        <dbReference type="EMBL" id="KOO43502.1"/>
    </source>
</evidence>
<keyword evidence="10" id="KW-0482">Metalloprotease</keyword>
<feature type="transmembrane region" description="Helical" evidence="12">
    <location>
        <begin position="185"/>
        <end position="202"/>
    </location>
</feature>
<dbReference type="PANTHER" id="PTHR39188">
    <property type="entry name" value="MEMBRANE-ASSOCIATED ZINC METALLOPROTEASE M50B"/>
    <property type="match status" value="1"/>
</dbReference>
<dbReference type="PATRIC" id="fig|284581.3.peg.1187"/>
<dbReference type="CDD" id="cd06160">
    <property type="entry name" value="S2P-M50_like_2"/>
    <property type="match status" value="1"/>
</dbReference>
<evidence type="ECO:0000256" key="2">
    <source>
        <dbReference type="ARBA" id="ARBA00004141"/>
    </source>
</evidence>
<evidence type="ECO:0000256" key="6">
    <source>
        <dbReference type="ARBA" id="ARBA00022723"/>
    </source>
</evidence>
<comment type="subcellular location">
    <subcellularLocation>
        <location evidence="2">Membrane</location>
        <topology evidence="2">Multi-pass membrane protein</topology>
    </subcellularLocation>
</comment>
<keyword evidence="11 12" id="KW-0472">Membrane</keyword>
<dbReference type="Pfam" id="PF02163">
    <property type="entry name" value="Peptidase_M50"/>
    <property type="match status" value="1"/>
</dbReference>
<feature type="transmembrane region" description="Helical" evidence="12">
    <location>
        <begin position="349"/>
        <end position="369"/>
    </location>
</feature>
<dbReference type="InterPro" id="IPR008915">
    <property type="entry name" value="Peptidase_M50"/>
</dbReference>
<dbReference type="STRING" id="284581.AMD01_15905"/>
<comment type="cofactor">
    <cofactor evidence="1">
        <name>Zn(2+)</name>
        <dbReference type="ChEBI" id="CHEBI:29105"/>
    </cofactor>
</comment>
<keyword evidence="7" id="KW-0378">Hydrolase</keyword>
<evidence type="ECO:0000256" key="1">
    <source>
        <dbReference type="ARBA" id="ARBA00001947"/>
    </source>
</evidence>
<dbReference type="GO" id="GO:0016020">
    <property type="term" value="C:membrane"/>
    <property type="evidence" value="ECO:0007669"/>
    <property type="project" value="UniProtKB-SubCell"/>
</dbReference>
<dbReference type="GO" id="GO:0008237">
    <property type="term" value="F:metallopeptidase activity"/>
    <property type="evidence" value="ECO:0007669"/>
    <property type="project" value="UniProtKB-KW"/>
</dbReference>
<dbReference type="Proteomes" id="UP000037558">
    <property type="component" value="Unassembled WGS sequence"/>
</dbReference>
<name>A0A0M0KY23_9BACI</name>
<keyword evidence="6" id="KW-0479">Metal-binding</keyword>
<feature type="transmembrane region" description="Helical" evidence="12">
    <location>
        <begin position="75"/>
        <end position="93"/>
    </location>
</feature>
<dbReference type="PANTHER" id="PTHR39188:SF3">
    <property type="entry name" value="STAGE IV SPORULATION PROTEIN FB"/>
    <property type="match status" value="1"/>
</dbReference>
<feature type="domain" description="Peptidase M50" evidence="13">
    <location>
        <begin position="52"/>
        <end position="121"/>
    </location>
</feature>
<comment type="caution">
    <text evidence="14">The sequence shown here is derived from an EMBL/GenBank/DDBJ whole genome shotgun (WGS) entry which is preliminary data.</text>
</comment>
<feature type="transmembrane region" description="Helical" evidence="12">
    <location>
        <begin position="132"/>
        <end position="152"/>
    </location>
</feature>
<evidence type="ECO:0000256" key="5">
    <source>
        <dbReference type="ARBA" id="ARBA00022692"/>
    </source>
</evidence>
<evidence type="ECO:0000256" key="3">
    <source>
        <dbReference type="ARBA" id="ARBA00007931"/>
    </source>
</evidence>
<feature type="transmembrane region" description="Helical" evidence="12">
    <location>
        <begin position="38"/>
        <end position="63"/>
    </location>
</feature>
<dbReference type="RefSeq" id="WP_053402418.1">
    <property type="nucleotide sequence ID" value="NZ_LILC01000021.1"/>
</dbReference>
<feature type="transmembrane region" description="Helical" evidence="12">
    <location>
        <begin position="6"/>
        <end position="26"/>
    </location>
</feature>
<keyword evidence="8" id="KW-0862">Zinc</keyword>
<gene>
    <name evidence="14" type="ORF">AMD01_15905</name>
</gene>
<evidence type="ECO:0000256" key="7">
    <source>
        <dbReference type="ARBA" id="ARBA00022801"/>
    </source>
</evidence>
<proteinExistence type="inferred from homology"/>
<keyword evidence="9 12" id="KW-1133">Transmembrane helix</keyword>
<comment type="similarity">
    <text evidence="3">Belongs to the peptidase M50B family.</text>
</comment>
<dbReference type="OrthoDB" id="9781963at2"/>
<reference evidence="15" key="1">
    <citation type="submission" date="2015-08" db="EMBL/GenBank/DDBJ databases">
        <title>Fjat-14210 dsm16467.</title>
        <authorList>
            <person name="Liu B."/>
            <person name="Wang J."/>
            <person name="Zhu Y."/>
            <person name="Liu G."/>
            <person name="Chen Q."/>
            <person name="Chen Z."/>
            <person name="Lan J."/>
            <person name="Che J."/>
            <person name="Ge C."/>
            <person name="Shi H."/>
            <person name="Pan Z."/>
            <person name="Liu X."/>
        </authorList>
    </citation>
    <scope>NUCLEOTIDE SEQUENCE [LARGE SCALE GENOMIC DNA]</scope>
    <source>
        <strain evidence="15">DSM 16467</strain>
    </source>
</reference>
<sequence length="381" mass="43906">MKKKTAGIGAALLFLASKFKWLVVVLKLTKLSTFISMLITLGAYGLFFGWKFAVALVYLLFVHEMGHLVAARKKGIATSPAIFIPFMGAVIGMKELPKNAKDEAYIAFAGPLFGLLSFLPAIPLYFWTKDPLWGLIIGFGALLNLFNLFPVSPLDGGRIVTVLSTKIWLIGLIVLIPWMIYDGSAIMILIFIIGLSTWWARIKELYEQKQLETELAVLNEVEEVFHEVDDKSPYLSLYEPIRSELMRRHLIQKAEEFGQKEFDYNQLLYVMKKRYIPFKDDKKKLQRDEYAYRVSAYSTAKNFLRQWSLGLTYWEEDTPFNWLDKEKEKVTERLTKLQTYYLTSTKEKILWLIAYLALVGILTGFYVWGHDILESSRLLVG</sequence>
<evidence type="ECO:0000256" key="10">
    <source>
        <dbReference type="ARBA" id="ARBA00023049"/>
    </source>
</evidence>
<evidence type="ECO:0000256" key="9">
    <source>
        <dbReference type="ARBA" id="ARBA00022989"/>
    </source>
</evidence>
<feature type="transmembrane region" description="Helical" evidence="12">
    <location>
        <begin position="159"/>
        <end position="179"/>
    </location>
</feature>
<dbReference type="GO" id="GO:0046872">
    <property type="term" value="F:metal ion binding"/>
    <property type="evidence" value="ECO:0007669"/>
    <property type="project" value="UniProtKB-KW"/>
</dbReference>
<evidence type="ECO:0000256" key="8">
    <source>
        <dbReference type="ARBA" id="ARBA00022833"/>
    </source>
</evidence>
<dbReference type="AlphaFoldDB" id="A0A0M0KY23"/>
<organism evidence="14 15">
    <name type="scientific">Priestia koreensis</name>
    <dbReference type="NCBI Taxonomy" id="284581"/>
    <lineage>
        <taxon>Bacteria</taxon>
        <taxon>Bacillati</taxon>
        <taxon>Bacillota</taxon>
        <taxon>Bacilli</taxon>
        <taxon>Bacillales</taxon>
        <taxon>Bacillaceae</taxon>
        <taxon>Priestia</taxon>
    </lineage>
</organism>
<evidence type="ECO:0000256" key="12">
    <source>
        <dbReference type="SAM" id="Phobius"/>
    </source>
</evidence>
<protein>
    <recommendedName>
        <fullName evidence="13">Peptidase M50 domain-containing protein</fullName>
    </recommendedName>
</protein>
<evidence type="ECO:0000259" key="13">
    <source>
        <dbReference type="Pfam" id="PF02163"/>
    </source>
</evidence>
<keyword evidence="15" id="KW-1185">Reference proteome</keyword>
<accession>A0A0M0KY23</accession>
<keyword evidence="5 12" id="KW-0812">Transmembrane</keyword>